<dbReference type="GO" id="GO:0008270">
    <property type="term" value="F:zinc ion binding"/>
    <property type="evidence" value="ECO:0007669"/>
    <property type="project" value="UniProtKB-KW"/>
</dbReference>
<dbReference type="SUPFAM" id="SSF57850">
    <property type="entry name" value="RING/U-box"/>
    <property type="match status" value="1"/>
</dbReference>
<name>A0A1B1MR72_NPVLD</name>
<sequence length="106" mass="12462">MECLICFERTTDGRFLMEFPCHHQVCNHCWRRLSHCPLCRRRRLVVVDDDDAAQESPLCRRRQRRRLVVGPEPRVTAVSASRPPNAFGAAVVNRMVFFMFNLFLNK</sequence>
<dbReference type="InterPro" id="IPR001841">
    <property type="entry name" value="Znf_RING"/>
</dbReference>
<dbReference type="InterPro" id="IPR013083">
    <property type="entry name" value="Znf_RING/FYVE/PHD"/>
</dbReference>
<protein>
    <recommendedName>
        <fullName evidence="2">RING-type domain-containing protein</fullName>
    </recommendedName>
</protein>
<organism evidence="3">
    <name type="scientific">Lymantria dispar multicapsid nuclear polyhedrosis virus</name>
    <name type="common">LdMNPV</name>
    <dbReference type="NCBI Taxonomy" id="10449"/>
    <lineage>
        <taxon>Viruses</taxon>
        <taxon>Viruses incertae sedis</taxon>
        <taxon>Naldaviricetes</taxon>
        <taxon>Lefavirales</taxon>
        <taxon>Baculoviridae</taxon>
        <taxon>Alphabaculovirus</taxon>
        <taxon>Alphabaculovirus lydisparis</taxon>
    </lineage>
</organism>
<keyword evidence="1" id="KW-0862">Zinc</keyword>
<keyword evidence="1" id="KW-0479">Metal-binding</keyword>
<feature type="domain" description="RING-type" evidence="2">
    <location>
        <begin position="3"/>
        <end position="40"/>
    </location>
</feature>
<evidence type="ECO:0000313" key="3">
    <source>
        <dbReference type="EMBL" id="ANS71015.1"/>
    </source>
</evidence>
<keyword evidence="1" id="KW-0863">Zinc-finger</keyword>
<accession>A0A1B1MR72</accession>
<evidence type="ECO:0000259" key="2">
    <source>
        <dbReference type="PROSITE" id="PS50089"/>
    </source>
</evidence>
<dbReference type="Gene3D" id="3.30.40.10">
    <property type="entry name" value="Zinc/RING finger domain, C3HC4 (zinc finger)"/>
    <property type="match status" value="1"/>
</dbReference>
<organismHost>
    <name type="scientific">Lepidoptera</name>
    <name type="common">moths &amp; butterflies</name>
    <dbReference type="NCBI Taxonomy" id="7088"/>
</organismHost>
<dbReference type="Pfam" id="PF13920">
    <property type="entry name" value="zf-C3HC4_3"/>
    <property type="match status" value="1"/>
</dbReference>
<dbReference type="PROSITE" id="PS50089">
    <property type="entry name" value="ZF_RING_2"/>
    <property type="match status" value="1"/>
</dbReference>
<proteinExistence type="predicted"/>
<dbReference type="EMBL" id="KU377538">
    <property type="protein sequence ID" value="ANS71015.1"/>
    <property type="molecule type" value="Genomic_DNA"/>
</dbReference>
<reference evidence="3" key="1">
    <citation type="journal article" date="2016" name="J. Invertebr. Pathol.">
        <title>An alphabaculovirus isolated from dead Lymantria dispar larvae shows high genetic similarity to baculovirus previously isolated from Lymantria monacha - An example of adaptation to a new host.</title>
        <authorList>
            <person name="Rabalski L."/>
            <person name="Krejmer-Rabalska M."/>
            <person name="Skrzecz I."/>
            <person name="Wasag B."/>
            <person name="Szewczyk B."/>
        </authorList>
    </citation>
    <scope>NUCLEOTIDE SEQUENCE</scope>
    <source>
        <strain evidence="3">BNP</strain>
    </source>
</reference>
<evidence type="ECO:0000256" key="1">
    <source>
        <dbReference type="PROSITE-ProRule" id="PRU00175"/>
    </source>
</evidence>